<reference evidence="2" key="1">
    <citation type="submission" date="2020-12" db="EMBL/GenBank/DDBJ databases">
        <title>Prauserella sp. ASG 168, a novel actinomycete isolated from cave rock.</title>
        <authorList>
            <person name="Suriyachadkun C."/>
        </authorList>
    </citation>
    <scope>NUCLEOTIDE SEQUENCE</scope>
    <source>
        <strain evidence="2">ASG 168</strain>
    </source>
</reference>
<feature type="compositionally biased region" description="Low complexity" evidence="1">
    <location>
        <begin position="20"/>
        <end position="30"/>
    </location>
</feature>
<protein>
    <submittedName>
        <fullName evidence="2">DUF3253 domain-containing protein</fullName>
    </submittedName>
</protein>
<comment type="caution">
    <text evidence="2">The sequence shown here is derived from an EMBL/GenBank/DDBJ whole genome shotgun (WGS) entry which is preliminary data.</text>
</comment>
<accession>A0A934V3N3</accession>
<evidence type="ECO:0000256" key="1">
    <source>
        <dbReference type="SAM" id="MobiDB-lite"/>
    </source>
</evidence>
<feature type="region of interest" description="Disordered" evidence="1">
    <location>
        <begin position="1"/>
        <end position="30"/>
    </location>
</feature>
<keyword evidence="3" id="KW-1185">Reference proteome</keyword>
<gene>
    <name evidence="2" type="ORF">JHE00_06085</name>
</gene>
<dbReference type="Pfam" id="PF11625">
    <property type="entry name" value="DUF3253"/>
    <property type="match status" value="1"/>
</dbReference>
<name>A0A934V3N3_9PSEU</name>
<feature type="compositionally biased region" description="Basic and acidic residues" evidence="1">
    <location>
        <begin position="1"/>
        <end position="15"/>
    </location>
</feature>
<dbReference type="AlphaFoldDB" id="A0A934V3N3"/>
<dbReference type="Proteomes" id="UP000635245">
    <property type="component" value="Unassembled WGS sequence"/>
</dbReference>
<dbReference type="SUPFAM" id="SSF46785">
    <property type="entry name" value="Winged helix' DNA-binding domain"/>
    <property type="match status" value="1"/>
</dbReference>
<dbReference type="EMBL" id="JAENJH010000001">
    <property type="protein sequence ID" value="MBK1783894.1"/>
    <property type="molecule type" value="Genomic_DNA"/>
</dbReference>
<organism evidence="2 3">
    <name type="scientific">Prauserella cavernicola</name>
    <dbReference type="NCBI Taxonomy" id="2800127"/>
    <lineage>
        <taxon>Bacteria</taxon>
        <taxon>Bacillati</taxon>
        <taxon>Actinomycetota</taxon>
        <taxon>Actinomycetes</taxon>
        <taxon>Pseudonocardiales</taxon>
        <taxon>Pseudonocardiaceae</taxon>
        <taxon>Prauserella</taxon>
    </lineage>
</organism>
<dbReference type="RefSeq" id="WP_200315523.1">
    <property type="nucleotide sequence ID" value="NZ_JAENJH010000001.1"/>
</dbReference>
<dbReference type="InterPro" id="IPR021660">
    <property type="entry name" value="DUF3253"/>
</dbReference>
<dbReference type="InterPro" id="IPR036388">
    <property type="entry name" value="WH-like_DNA-bd_sf"/>
</dbReference>
<proteinExistence type="predicted"/>
<evidence type="ECO:0000313" key="3">
    <source>
        <dbReference type="Proteomes" id="UP000635245"/>
    </source>
</evidence>
<sequence>MTDRAPRRELERTRDGAGPGADEAGAALGAEGTGDRLRAAILALARARGSESSICPSDAAKAVADDWRRLLPQARDVARELARRGDVVLTQRDQLLDPDGEWRGPIRIRAPRSADG</sequence>
<dbReference type="Gene3D" id="1.10.10.10">
    <property type="entry name" value="Winged helix-like DNA-binding domain superfamily/Winged helix DNA-binding domain"/>
    <property type="match status" value="1"/>
</dbReference>
<dbReference type="InterPro" id="IPR036390">
    <property type="entry name" value="WH_DNA-bd_sf"/>
</dbReference>
<evidence type="ECO:0000313" key="2">
    <source>
        <dbReference type="EMBL" id="MBK1783894.1"/>
    </source>
</evidence>